<dbReference type="AlphaFoldDB" id="A0A9N7RKA5"/>
<feature type="chain" id="PRO_5040477484" evidence="1">
    <location>
        <begin position="28"/>
        <end position="97"/>
    </location>
</feature>
<feature type="signal peptide" evidence="1">
    <location>
        <begin position="1"/>
        <end position="27"/>
    </location>
</feature>
<protein>
    <submittedName>
        <fullName evidence="2">Uncharacterized protein</fullName>
    </submittedName>
</protein>
<dbReference type="Proteomes" id="UP001153555">
    <property type="component" value="Unassembled WGS sequence"/>
</dbReference>
<gene>
    <name evidence="2" type="ORF">SHERM_29476</name>
</gene>
<keyword evidence="3" id="KW-1185">Reference proteome</keyword>
<feature type="non-terminal residue" evidence="2">
    <location>
        <position position="1"/>
    </location>
</feature>
<evidence type="ECO:0000313" key="3">
    <source>
        <dbReference type="Proteomes" id="UP001153555"/>
    </source>
</evidence>
<keyword evidence="1" id="KW-0732">Signal</keyword>
<dbReference type="EMBL" id="CACSLK010027843">
    <property type="protein sequence ID" value="CAA0834236.1"/>
    <property type="molecule type" value="Genomic_DNA"/>
</dbReference>
<reference evidence="2" key="1">
    <citation type="submission" date="2019-12" db="EMBL/GenBank/DDBJ databases">
        <authorList>
            <person name="Scholes J."/>
        </authorList>
    </citation>
    <scope>NUCLEOTIDE SEQUENCE</scope>
</reference>
<organism evidence="2 3">
    <name type="scientific">Striga hermonthica</name>
    <name type="common">Purple witchweed</name>
    <name type="synonym">Buchnera hermonthica</name>
    <dbReference type="NCBI Taxonomy" id="68872"/>
    <lineage>
        <taxon>Eukaryota</taxon>
        <taxon>Viridiplantae</taxon>
        <taxon>Streptophyta</taxon>
        <taxon>Embryophyta</taxon>
        <taxon>Tracheophyta</taxon>
        <taxon>Spermatophyta</taxon>
        <taxon>Magnoliopsida</taxon>
        <taxon>eudicotyledons</taxon>
        <taxon>Gunneridae</taxon>
        <taxon>Pentapetalae</taxon>
        <taxon>asterids</taxon>
        <taxon>lamiids</taxon>
        <taxon>Lamiales</taxon>
        <taxon>Orobanchaceae</taxon>
        <taxon>Buchnereae</taxon>
        <taxon>Striga</taxon>
    </lineage>
</organism>
<evidence type="ECO:0000256" key="1">
    <source>
        <dbReference type="SAM" id="SignalP"/>
    </source>
</evidence>
<evidence type="ECO:0000313" key="2">
    <source>
        <dbReference type="EMBL" id="CAA0834236.1"/>
    </source>
</evidence>
<sequence length="97" mass="10677">NFFHKALFISIITPCIFIALHLQQTHAHASNKSVKALTTSPRSSSTSFLLLRAAQIIPVPNDNPSISPMHLITKQLIPLPLSISFVCAEVNKYNPLT</sequence>
<proteinExistence type="predicted"/>
<comment type="caution">
    <text evidence="2">The sequence shown here is derived from an EMBL/GenBank/DDBJ whole genome shotgun (WGS) entry which is preliminary data.</text>
</comment>
<feature type="non-terminal residue" evidence="2">
    <location>
        <position position="97"/>
    </location>
</feature>
<accession>A0A9N7RKA5</accession>
<name>A0A9N7RKA5_STRHE</name>